<keyword evidence="2" id="KW-0560">Oxidoreductase</keyword>
<reference evidence="5" key="2">
    <citation type="submission" date="2020-09" db="EMBL/GenBank/DDBJ databases">
        <authorList>
            <person name="Sun Q."/>
            <person name="Zhou Y."/>
        </authorList>
    </citation>
    <scope>NUCLEOTIDE SEQUENCE</scope>
    <source>
        <strain evidence="5">CGMCC 1.12987</strain>
    </source>
</reference>
<dbReference type="Gene3D" id="3.30.360.10">
    <property type="entry name" value="Dihydrodipicolinate Reductase, domain 2"/>
    <property type="match status" value="1"/>
</dbReference>
<dbReference type="GO" id="GO:0000166">
    <property type="term" value="F:nucleotide binding"/>
    <property type="evidence" value="ECO:0007669"/>
    <property type="project" value="InterPro"/>
</dbReference>
<proteinExistence type="inferred from homology"/>
<evidence type="ECO:0000256" key="2">
    <source>
        <dbReference type="ARBA" id="ARBA00023002"/>
    </source>
</evidence>
<dbReference type="SUPFAM" id="SSF51735">
    <property type="entry name" value="NAD(P)-binding Rossmann-fold domains"/>
    <property type="match status" value="1"/>
</dbReference>
<feature type="domain" description="Gfo/Idh/MocA-like oxidoreductase N-terminal" evidence="3">
    <location>
        <begin position="6"/>
        <end position="125"/>
    </location>
</feature>
<dbReference type="Pfam" id="PF01408">
    <property type="entry name" value="GFO_IDH_MocA"/>
    <property type="match status" value="1"/>
</dbReference>
<accession>A0A917CX99</accession>
<dbReference type="RefSeq" id="WP_188530773.1">
    <property type="nucleotide sequence ID" value="NZ_BMGR01000005.1"/>
</dbReference>
<keyword evidence="6" id="KW-1185">Reference proteome</keyword>
<dbReference type="InterPro" id="IPR036291">
    <property type="entry name" value="NAD(P)-bd_dom_sf"/>
</dbReference>
<dbReference type="Pfam" id="PF22725">
    <property type="entry name" value="GFO_IDH_MocA_C3"/>
    <property type="match status" value="1"/>
</dbReference>
<dbReference type="EMBL" id="BMGR01000005">
    <property type="protein sequence ID" value="GGG01634.1"/>
    <property type="molecule type" value="Genomic_DNA"/>
</dbReference>
<organism evidence="5 6">
    <name type="scientific">Paenibacillus abyssi</name>
    <dbReference type="NCBI Taxonomy" id="1340531"/>
    <lineage>
        <taxon>Bacteria</taxon>
        <taxon>Bacillati</taxon>
        <taxon>Bacillota</taxon>
        <taxon>Bacilli</taxon>
        <taxon>Bacillales</taxon>
        <taxon>Paenibacillaceae</taxon>
        <taxon>Paenibacillus</taxon>
    </lineage>
</organism>
<evidence type="ECO:0000313" key="5">
    <source>
        <dbReference type="EMBL" id="GGG01634.1"/>
    </source>
</evidence>
<dbReference type="AlphaFoldDB" id="A0A917CX99"/>
<dbReference type="SUPFAM" id="SSF55347">
    <property type="entry name" value="Glyceraldehyde-3-phosphate dehydrogenase-like, C-terminal domain"/>
    <property type="match status" value="1"/>
</dbReference>
<dbReference type="Proteomes" id="UP000644756">
    <property type="component" value="Unassembled WGS sequence"/>
</dbReference>
<dbReference type="GO" id="GO:0016491">
    <property type="term" value="F:oxidoreductase activity"/>
    <property type="evidence" value="ECO:0007669"/>
    <property type="project" value="UniProtKB-KW"/>
</dbReference>
<dbReference type="Gene3D" id="3.40.50.720">
    <property type="entry name" value="NAD(P)-binding Rossmann-like Domain"/>
    <property type="match status" value="1"/>
</dbReference>
<sequence length="342" mass="37846">MKKEIGVCVIGSGRAGMIHAVNFRRNVPHATLVAMVDPIESVAKQAAESLGVDTYYTDYKEALKNDSIDAVIVVTPTIYHRDIVVAAAEAGKHIFCEKPMAMNATECDEMIAAARKNNVKLQIGFMRRFNDSFIQAKEEIEAGAIGDVVLVRSLTRGPSVPQPWMYDLAKSNGPLAEVNSHDIDTLNWFVESDMESVYAIAGNFRCPEARQDFPDFYDNVVLTARFANQQQGMIDGAVSVKYGYDSRVEILGTEGVIFIGQVHEKTIVTANRQGLSRPVMNSWRTLYSSAYLAEDTHFIECILEDKEPKVTGHDGKKAVMVVNAGNLSIKERKEIFLSSLQS</sequence>
<protein>
    <submittedName>
        <fullName evidence="5">Inositol 2-dehydrogenase</fullName>
    </submittedName>
</protein>
<evidence type="ECO:0000259" key="4">
    <source>
        <dbReference type="Pfam" id="PF22725"/>
    </source>
</evidence>
<dbReference type="PANTHER" id="PTHR42840">
    <property type="entry name" value="NAD(P)-BINDING ROSSMANN-FOLD SUPERFAMILY PROTEIN-RELATED"/>
    <property type="match status" value="1"/>
</dbReference>
<evidence type="ECO:0000313" key="6">
    <source>
        <dbReference type="Proteomes" id="UP000644756"/>
    </source>
</evidence>
<comment type="similarity">
    <text evidence="1">Belongs to the Gfo/Idh/MocA family.</text>
</comment>
<evidence type="ECO:0000259" key="3">
    <source>
        <dbReference type="Pfam" id="PF01408"/>
    </source>
</evidence>
<dbReference type="InterPro" id="IPR000683">
    <property type="entry name" value="Gfo/Idh/MocA-like_OxRdtase_N"/>
</dbReference>
<comment type="caution">
    <text evidence="5">The sequence shown here is derived from an EMBL/GenBank/DDBJ whole genome shotgun (WGS) entry which is preliminary data.</text>
</comment>
<dbReference type="PANTHER" id="PTHR42840:SF3">
    <property type="entry name" value="BINDING ROSSMANN FOLD OXIDOREDUCTASE, PUTATIVE (AFU_ORTHOLOGUE AFUA_2G10240)-RELATED"/>
    <property type="match status" value="1"/>
</dbReference>
<feature type="domain" description="GFO/IDH/MocA-like oxidoreductase" evidence="4">
    <location>
        <begin position="133"/>
        <end position="257"/>
    </location>
</feature>
<evidence type="ECO:0000256" key="1">
    <source>
        <dbReference type="ARBA" id="ARBA00010928"/>
    </source>
</evidence>
<gene>
    <name evidence="5" type="ORF">GCM10010916_18480</name>
</gene>
<reference evidence="5" key="1">
    <citation type="journal article" date="2014" name="Int. J. Syst. Evol. Microbiol.">
        <title>Complete genome sequence of Corynebacterium casei LMG S-19264T (=DSM 44701T), isolated from a smear-ripened cheese.</title>
        <authorList>
            <consortium name="US DOE Joint Genome Institute (JGI-PGF)"/>
            <person name="Walter F."/>
            <person name="Albersmeier A."/>
            <person name="Kalinowski J."/>
            <person name="Ruckert C."/>
        </authorList>
    </citation>
    <scope>NUCLEOTIDE SEQUENCE</scope>
    <source>
        <strain evidence="5">CGMCC 1.12987</strain>
    </source>
</reference>
<dbReference type="InterPro" id="IPR055170">
    <property type="entry name" value="GFO_IDH_MocA-like_dom"/>
</dbReference>
<name>A0A917CX99_9BACL</name>